<sequence>MKLRTFGPLAAAGCALLTLGSPAVANMGNSPSTYGLLPGDIASAQALSIFNSQISAVYYNPANLAKDPRGELTGGIFHAEHDLEANGRRIVDEPSQQLQLGLKTDLSSLSTLDHPLYFGLMVGVEKFAQEMMAFSSETSDYGQYFTYGRQPLFLTAGVGTSVWRGIDVGFALRVTLHADATLNTRSTLGGVTSQESLNVSAAPKFRPILGVNVNWGETFCSRASCWMDNLETAISYRAYSNTRTKVRSNVIVPGTIPAPGLALAIQTLDSFQPEITTLGVKYDFGSFRLGFTGEYQAWSRLERELRNDTIKDQANANFKDIFIPRIGVEIPAGDHFTFTGGIAWEETPIEGRRSMDVNYLDADRWVLGLGMSATIPKMPLLAYPVRLDLGYQYQQLDEKTYELTSSNPLTPPGVYGTVETGGEVHVFAGSVTLKF</sequence>
<dbReference type="SUPFAM" id="SSF56935">
    <property type="entry name" value="Porins"/>
    <property type="match status" value="1"/>
</dbReference>
<protein>
    <submittedName>
        <fullName evidence="9">Aromatic hydrocarbon degradation protein</fullName>
    </submittedName>
</protein>
<dbReference type="RefSeq" id="WP_246952856.1">
    <property type="nucleotide sequence ID" value="NZ_JALKII010000007.1"/>
</dbReference>
<evidence type="ECO:0000313" key="9">
    <source>
        <dbReference type="EMBL" id="MCK0538332.1"/>
    </source>
</evidence>
<accession>A0ABT0E9N7</accession>
<evidence type="ECO:0000313" key="10">
    <source>
        <dbReference type="Proteomes" id="UP001165524"/>
    </source>
</evidence>
<dbReference type="PANTHER" id="PTHR35093">
    <property type="entry name" value="OUTER MEMBRANE PROTEIN NMB0088-RELATED"/>
    <property type="match status" value="1"/>
</dbReference>
<keyword evidence="4" id="KW-0812">Transmembrane</keyword>
<dbReference type="Gene3D" id="2.40.160.60">
    <property type="entry name" value="Outer membrane protein transport protein (OMPP1/FadL/TodX)"/>
    <property type="match status" value="1"/>
</dbReference>
<organism evidence="9 10">
    <name type="scientific">Alcanivorax quisquiliarum</name>
    <dbReference type="NCBI Taxonomy" id="2933565"/>
    <lineage>
        <taxon>Bacteria</taxon>
        <taxon>Pseudomonadati</taxon>
        <taxon>Pseudomonadota</taxon>
        <taxon>Gammaproteobacteria</taxon>
        <taxon>Oceanospirillales</taxon>
        <taxon>Alcanivoracaceae</taxon>
        <taxon>Alcanivorax</taxon>
    </lineage>
</organism>
<evidence type="ECO:0000256" key="6">
    <source>
        <dbReference type="ARBA" id="ARBA00023136"/>
    </source>
</evidence>
<evidence type="ECO:0000256" key="7">
    <source>
        <dbReference type="ARBA" id="ARBA00023237"/>
    </source>
</evidence>
<name>A0ABT0E9N7_9GAMM</name>
<comment type="caution">
    <text evidence="9">The sequence shown here is derived from an EMBL/GenBank/DDBJ whole genome shotgun (WGS) entry which is preliminary data.</text>
</comment>
<comment type="similarity">
    <text evidence="2">Belongs to the OmpP1/FadL family.</text>
</comment>
<dbReference type="InterPro" id="IPR005017">
    <property type="entry name" value="OMPP1/FadL/TodX"/>
</dbReference>
<feature type="signal peptide" evidence="8">
    <location>
        <begin position="1"/>
        <end position="25"/>
    </location>
</feature>
<comment type="subcellular location">
    <subcellularLocation>
        <location evidence="1">Cell outer membrane</location>
        <topology evidence="1">Multi-pass membrane protein</topology>
    </subcellularLocation>
</comment>
<keyword evidence="3" id="KW-1134">Transmembrane beta strand</keyword>
<dbReference type="Proteomes" id="UP001165524">
    <property type="component" value="Unassembled WGS sequence"/>
</dbReference>
<evidence type="ECO:0000256" key="3">
    <source>
        <dbReference type="ARBA" id="ARBA00022452"/>
    </source>
</evidence>
<keyword evidence="5 8" id="KW-0732">Signal</keyword>
<evidence type="ECO:0000256" key="5">
    <source>
        <dbReference type="ARBA" id="ARBA00022729"/>
    </source>
</evidence>
<proteinExistence type="inferred from homology"/>
<evidence type="ECO:0000256" key="1">
    <source>
        <dbReference type="ARBA" id="ARBA00004571"/>
    </source>
</evidence>
<keyword evidence="7" id="KW-0998">Cell outer membrane</keyword>
<keyword evidence="6" id="KW-0472">Membrane</keyword>
<dbReference type="PANTHER" id="PTHR35093:SF8">
    <property type="entry name" value="OUTER MEMBRANE PROTEIN NMB0088-RELATED"/>
    <property type="match status" value="1"/>
</dbReference>
<feature type="chain" id="PRO_5046584581" evidence="8">
    <location>
        <begin position="26"/>
        <end position="435"/>
    </location>
</feature>
<reference evidence="9" key="1">
    <citation type="submission" date="2022-04" db="EMBL/GenBank/DDBJ databases">
        <title>Alcanivorax sp. CY1518 draft genome sequence.</title>
        <authorList>
            <person name="Zhao G."/>
            <person name="An M."/>
        </authorList>
    </citation>
    <scope>NUCLEOTIDE SEQUENCE</scope>
    <source>
        <strain evidence="9">CY1518</strain>
    </source>
</reference>
<dbReference type="EMBL" id="JALKII010000007">
    <property type="protein sequence ID" value="MCK0538332.1"/>
    <property type="molecule type" value="Genomic_DNA"/>
</dbReference>
<evidence type="ECO:0000256" key="4">
    <source>
        <dbReference type="ARBA" id="ARBA00022692"/>
    </source>
</evidence>
<keyword evidence="10" id="KW-1185">Reference proteome</keyword>
<evidence type="ECO:0000256" key="8">
    <source>
        <dbReference type="SAM" id="SignalP"/>
    </source>
</evidence>
<gene>
    <name evidence="9" type="ORF">MU846_11480</name>
</gene>
<evidence type="ECO:0000256" key="2">
    <source>
        <dbReference type="ARBA" id="ARBA00008163"/>
    </source>
</evidence>